<keyword evidence="3" id="KW-1185">Reference proteome</keyword>
<feature type="compositionally biased region" description="Polar residues" evidence="1">
    <location>
        <begin position="75"/>
        <end position="88"/>
    </location>
</feature>
<feature type="compositionally biased region" description="Basic and acidic residues" evidence="1">
    <location>
        <begin position="25"/>
        <end position="35"/>
    </location>
</feature>
<organism evidence="2 3">
    <name type="scientific">Arabis nemorensis</name>
    <dbReference type="NCBI Taxonomy" id="586526"/>
    <lineage>
        <taxon>Eukaryota</taxon>
        <taxon>Viridiplantae</taxon>
        <taxon>Streptophyta</taxon>
        <taxon>Embryophyta</taxon>
        <taxon>Tracheophyta</taxon>
        <taxon>Spermatophyta</taxon>
        <taxon>Magnoliopsida</taxon>
        <taxon>eudicotyledons</taxon>
        <taxon>Gunneridae</taxon>
        <taxon>Pentapetalae</taxon>
        <taxon>rosids</taxon>
        <taxon>malvids</taxon>
        <taxon>Brassicales</taxon>
        <taxon>Brassicaceae</taxon>
        <taxon>Arabideae</taxon>
        <taxon>Arabis</taxon>
    </lineage>
</organism>
<reference evidence="2" key="1">
    <citation type="submission" date="2019-07" db="EMBL/GenBank/DDBJ databases">
        <authorList>
            <person name="Dittberner H."/>
        </authorList>
    </citation>
    <scope>NUCLEOTIDE SEQUENCE [LARGE SCALE GENOMIC DNA]</scope>
</reference>
<accession>A0A565BLL6</accession>
<evidence type="ECO:0000313" key="2">
    <source>
        <dbReference type="EMBL" id="VVB01743.1"/>
    </source>
</evidence>
<feature type="region of interest" description="Disordered" evidence="1">
    <location>
        <begin position="63"/>
        <end position="88"/>
    </location>
</feature>
<protein>
    <submittedName>
        <fullName evidence="2">Uncharacterized protein</fullName>
    </submittedName>
</protein>
<feature type="region of interest" description="Disordered" evidence="1">
    <location>
        <begin position="16"/>
        <end position="50"/>
    </location>
</feature>
<sequence>MRKRIAIEKRKWLPTIERPMTASKTEAHHHTREAMHPTTTNPQVRKWTSPRDMTDMADILERASPPETLLGKQKGLQNPTKHTGQNITTNINLREGLQSYDLEEEIIPPWNTMVEGITMT</sequence>
<dbReference type="AlphaFoldDB" id="A0A565BLL6"/>
<comment type="caution">
    <text evidence="2">The sequence shown here is derived from an EMBL/GenBank/DDBJ whole genome shotgun (WGS) entry which is preliminary data.</text>
</comment>
<gene>
    <name evidence="2" type="ORF">ANE_LOCUS12187</name>
</gene>
<name>A0A565BLL6_9BRAS</name>
<evidence type="ECO:0000313" key="3">
    <source>
        <dbReference type="Proteomes" id="UP000489600"/>
    </source>
</evidence>
<dbReference type="EMBL" id="CABITT030000004">
    <property type="protein sequence ID" value="VVB01743.1"/>
    <property type="molecule type" value="Genomic_DNA"/>
</dbReference>
<dbReference type="Proteomes" id="UP000489600">
    <property type="component" value="Unassembled WGS sequence"/>
</dbReference>
<evidence type="ECO:0000256" key="1">
    <source>
        <dbReference type="SAM" id="MobiDB-lite"/>
    </source>
</evidence>
<proteinExistence type="predicted"/>